<keyword evidence="3" id="KW-1185">Reference proteome</keyword>
<gene>
    <name evidence="2" type="ORF">SAMN04324258_2324</name>
</gene>
<reference evidence="2 3" key="1">
    <citation type="submission" date="2017-02" db="EMBL/GenBank/DDBJ databases">
        <authorList>
            <person name="Peterson S.W."/>
        </authorList>
    </citation>
    <scope>NUCLEOTIDE SEQUENCE [LARGE SCALE GENOMIC DNA]</scope>
    <source>
        <strain evidence="2 3">DSM 21481</strain>
    </source>
</reference>
<sequence length="727" mass="78106">MGAHEEFFGPGNDIDPTNLPPEQETSIESWLDDIGRKRIAFLPRAAGGNLYWYAFAPTAREQRELLFLLDAWIGPTFSDLPRSRGRLYPRDRFDTALAQSEVPPLRFEVLPRKSPFARDTVRQTLIVLSKLVRKRPPSEFDAPRTTVEILDDLGHAISAGDQRVALDCLRELETIADLEPANLAFLRIRVNAGLGDVDAILHDPDLTHVLQMRRPAGVTRLLQGAVYNRYLVEADRARDPDELARAAAAIPSHLRLLTGVAQPTDRASVMVEFLLAFLRSGPAEALARMAEEARSISNDLSDLLATLVPVIPEPADDSTSTAEPQTEPSKTKVTPDDQLHQLIEQGEWANAVAFGLKLPATPPVAALLLSCVREFSDAATAADVAAFVDNAGLRADVDVNDAVVRADLEWLEQFLSPSRALGWNSWFDALEAGDATAAAADFNVTADWAQLDRSVVAERLATLSDEALARMGEHGGAFLAAHSSLFSAADGAELCERVLAGFAVSGKSSLGVRVQTVALLEYMAAGSPSADVVAAALEWTRLIVEAATSAVTANWAVDVLQAATTSPQPLALDAKHGLLFGALDVLRPLQSSLSLADLEGLRLVAEELDTALPGDFVVDDAHGDPAAPFLYLKDAVVVLYSLTESATTRAAQVLRRLIPGIDVRTTAEHDGSPQLAALSANADIFVMVAASAKHAATEFIKANRRGRPVIQVNSRGSSAILRELAEG</sequence>
<accession>A0A1T5KRL5</accession>
<dbReference type="Proteomes" id="UP000189777">
    <property type="component" value="Unassembled WGS sequence"/>
</dbReference>
<protein>
    <submittedName>
        <fullName evidence="2">Uncharacterized protein</fullName>
    </submittedName>
</protein>
<dbReference type="EMBL" id="FUZQ01000004">
    <property type="protein sequence ID" value="SKC66396.1"/>
    <property type="molecule type" value="Genomic_DNA"/>
</dbReference>
<dbReference type="InterPro" id="IPR049807">
    <property type="entry name" value="DpdD-like"/>
</dbReference>
<feature type="compositionally biased region" description="Polar residues" evidence="1">
    <location>
        <begin position="317"/>
        <end position="328"/>
    </location>
</feature>
<dbReference type="OrthoDB" id="4759077at2"/>
<dbReference type="AlphaFoldDB" id="A0A1T5KRL5"/>
<feature type="region of interest" description="Disordered" evidence="1">
    <location>
        <begin position="313"/>
        <end position="335"/>
    </location>
</feature>
<evidence type="ECO:0000313" key="3">
    <source>
        <dbReference type="Proteomes" id="UP000189777"/>
    </source>
</evidence>
<dbReference type="NCBIfam" id="NF041061">
    <property type="entry name" value="DpdD"/>
    <property type="match status" value="1"/>
</dbReference>
<name>A0A1T5KRL5_9MICO</name>
<organism evidence="2 3">
    <name type="scientific">Krasilnikoviella flava</name>
    <dbReference type="NCBI Taxonomy" id="526729"/>
    <lineage>
        <taxon>Bacteria</taxon>
        <taxon>Bacillati</taxon>
        <taxon>Actinomycetota</taxon>
        <taxon>Actinomycetes</taxon>
        <taxon>Micrococcales</taxon>
        <taxon>Promicromonosporaceae</taxon>
        <taxon>Krasilnikoviella</taxon>
    </lineage>
</organism>
<evidence type="ECO:0000256" key="1">
    <source>
        <dbReference type="SAM" id="MobiDB-lite"/>
    </source>
</evidence>
<feature type="region of interest" description="Disordered" evidence="1">
    <location>
        <begin position="1"/>
        <end position="22"/>
    </location>
</feature>
<proteinExistence type="predicted"/>
<dbReference type="STRING" id="526729.SAMN04324258_2324"/>
<evidence type="ECO:0000313" key="2">
    <source>
        <dbReference type="EMBL" id="SKC66396.1"/>
    </source>
</evidence>
<dbReference type="RefSeq" id="WP_079574653.1">
    <property type="nucleotide sequence ID" value="NZ_FUZQ01000004.1"/>
</dbReference>